<dbReference type="Pfam" id="PF11964">
    <property type="entry name" value="SpoIIAA-like"/>
    <property type="match status" value="1"/>
</dbReference>
<gene>
    <name evidence="1" type="ORF">SG35_017445</name>
</gene>
<organism evidence="1 2">
    <name type="scientific">Thalassomonas actiniarum</name>
    <dbReference type="NCBI Taxonomy" id="485447"/>
    <lineage>
        <taxon>Bacteria</taxon>
        <taxon>Pseudomonadati</taxon>
        <taxon>Pseudomonadota</taxon>
        <taxon>Gammaproteobacteria</taxon>
        <taxon>Alteromonadales</taxon>
        <taxon>Colwelliaceae</taxon>
        <taxon>Thalassomonas</taxon>
    </lineage>
</organism>
<evidence type="ECO:0000313" key="2">
    <source>
        <dbReference type="Proteomes" id="UP000032568"/>
    </source>
</evidence>
<dbReference type="SUPFAM" id="SSF52091">
    <property type="entry name" value="SpoIIaa-like"/>
    <property type="match status" value="1"/>
</dbReference>
<protein>
    <submittedName>
        <fullName evidence="1">STAS/SEC14 domain-containing protein</fullName>
    </submittedName>
</protein>
<dbReference type="AlphaFoldDB" id="A0AAE9YW21"/>
<reference evidence="1 2" key="1">
    <citation type="journal article" date="2015" name="Genome Announc.">
        <title>Draft Genome Sequences of Marine Isolates of Thalassomonas viridans and Thalassomonas actiniarum.</title>
        <authorList>
            <person name="Olonade I."/>
            <person name="van Zyl L.J."/>
            <person name="Trindade M."/>
        </authorList>
    </citation>
    <scope>NUCLEOTIDE SEQUENCE [LARGE SCALE GENOMIC DNA]</scope>
    <source>
        <strain evidence="1 2">A5K-106</strain>
    </source>
</reference>
<dbReference type="InterPro" id="IPR036513">
    <property type="entry name" value="STAS_dom_sf"/>
</dbReference>
<dbReference type="Proteomes" id="UP000032568">
    <property type="component" value="Chromosome"/>
</dbReference>
<dbReference type="KEGG" id="tact:SG35_017445"/>
<sequence length="126" mass="14753">MIINQHSLSISIKRTRERYFLTFKAVGKLTHQDYEMIKPLIVSALSGCDKPKLDLLIDITQFRGWSLRAAWDDFIRGLKHCGEFERVAVYGSQNWQRILSKAGNWFIAGEVQYFENRLSAQRWIES</sequence>
<accession>A0AAE9YW21</accession>
<dbReference type="InterPro" id="IPR021866">
    <property type="entry name" value="SpoIIAA-like"/>
</dbReference>
<dbReference type="Gene3D" id="3.40.50.10600">
    <property type="entry name" value="SpoIIaa-like domains"/>
    <property type="match status" value="1"/>
</dbReference>
<keyword evidence="2" id="KW-1185">Reference proteome</keyword>
<evidence type="ECO:0000313" key="1">
    <source>
        <dbReference type="EMBL" id="WDE01923.1"/>
    </source>
</evidence>
<name>A0AAE9YW21_9GAMM</name>
<proteinExistence type="predicted"/>
<dbReference type="EMBL" id="CP059735">
    <property type="protein sequence ID" value="WDE01923.1"/>
    <property type="molecule type" value="Genomic_DNA"/>
</dbReference>
<dbReference type="InterPro" id="IPR038396">
    <property type="entry name" value="SpoIIAA-like_sf"/>
</dbReference>
<reference evidence="1 2" key="2">
    <citation type="journal article" date="2022" name="Mar. Drugs">
        <title>Bioassay-Guided Fractionation Leads to the Detection of Cholic Acid Generated by the Rare Thalassomonas sp.</title>
        <authorList>
            <person name="Pheiffer F."/>
            <person name="Schneider Y.K."/>
            <person name="Hansen E.H."/>
            <person name="Andersen J.H."/>
            <person name="Isaksson J."/>
            <person name="Busche T."/>
            <person name="R C."/>
            <person name="Kalinowski J."/>
            <person name="Zyl L.V."/>
            <person name="Trindade M."/>
        </authorList>
    </citation>
    <scope>NUCLEOTIDE SEQUENCE [LARGE SCALE GENOMIC DNA]</scope>
    <source>
        <strain evidence="1 2">A5K-106</strain>
    </source>
</reference>